<dbReference type="AlphaFoldDB" id="M1DT79"/>
<name>M1DT79_SOLTU</name>
<evidence type="ECO:0000313" key="3">
    <source>
        <dbReference type="Proteomes" id="UP000011115"/>
    </source>
</evidence>
<dbReference type="HOGENOM" id="CLU_029307_2_0_1"/>
<evidence type="ECO:0000256" key="1">
    <source>
        <dbReference type="SAM" id="MobiDB-lite"/>
    </source>
</evidence>
<dbReference type="Proteomes" id="UP000011115">
    <property type="component" value="Unassembled WGS sequence"/>
</dbReference>
<feature type="compositionally biased region" description="Basic and acidic residues" evidence="1">
    <location>
        <begin position="84"/>
        <end position="94"/>
    </location>
</feature>
<sequence length="236" mass="25707">MTKLNKEGRNTPPRVKENGITLNEDAVASRNMATKLSTTGGKGKGKDKTVKLSDASSNSTGFYTNDPTTYDSESMGSDEDEMMEAQRNELRSKQLNDPSRIRNPRSTTPTPPVSEQIPLLPHYHQDLLLPLPITQASLIWMGQLSQSSNCQTANIESSIPGMIQIALTDAMTPLNTTIDALAARVAVCEHNQGATEEVTALKAAIAELKKDVDYQKSTDMSMIFATVEIPDVPKMP</sequence>
<dbReference type="Gramene" id="PGSC0003DMT400094023">
    <property type="protein sequence ID" value="PGSC0003DMT400094023"/>
    <property type="gene ID" value="PGSC0003DMG400043594"/>
</dbReference>
<evidence type="ECO:0000313" key="2">
    <source>
        <dbReference type="EnsemblPlants" id="PGSC0003DMT400094023"/>
    </source>
</evidence>
<feature type="region of interest" description="Disordered" evidence="1">
    <location>
        <begin position="1"/>
        <end position="116"/>
    </location>
</feature>
<dbReference type="PaxDb" id="4113-PGSC0003DMT400094023"/>
<dbReference type="InParanoid" id="M1DT79"/>
<organism evidence="2 3">
    <name type="scientific">Solanum tuberosum</name>
    <name type="common">Potato</name>
    <dbReference type="NCBI Taxonomy" id="4113"/>
    <lineage>
        <taxon>Eukaryota</taxon>
        <taxon>Viridiplantae</taxon>
        <taxon>Streptophyta</taxon>
        <taxon>Embryophyta</taxon>
        <taxon>Tracheophyta</taxon>
        <taxon>Spermatophyta</taxon>
        <taxon>Magnoliopsida</taxon>
        <taxon>eudicotyledons</taxon>
        <taxon>Gunneridae</taxon>
        <taxon>Pentapetalae</taxon>
        <taxon>asterids</taxon>
        <taxon>lamiids</taxon>
        <taxon>Solanales</taxon>
        <taxon>Solanaceae</taxon>
        <taxon>Solanoideae</taxon>
        <taxon>Solaneae</taxon>
        <taxon>Solanum</taxon>
    </lineage>
</organism>
<feature type="compositionally biased region" description="Basic and acidic residues" evidence="1">
    <location>
        <begin position="1"/>
        <end position="17"/>
    </location>
</feature>
<feature type="compositionally biased region" description="Polar residues" evidence="1">
    <location>
        <begin position="54"/>
        <end position="70"/>
    </location>
</feature>
<reference evidence="2" key="2">
    <citation type="submission" date="2015-06" db="UniProtKB">
        <authorList>
            <consortium name="EnsemblPlants"/>
        </authorList>
    </citation>
    <scope>IDENTIFICATION</scope>
    <source>
        <strain evidence="2">DM1-3 516 R44</strain>
    </source>
</reference>
<proteinExistence type="predicted"/>
<accession>M1DT79</accession>
<reference evidence="3" key="1">
    <citation type="journal article" date="2011" name="Nature">
        <title>Genome sequence and analysis of the tuber crop potato.</title>
        <authorList>
            <consortium name="The Potato Genome Sequencing Consortium"/>
        </authorList>
    </citation>
    <scope>NUCLEOTIDE SEQUENCE [LARGE SCALE GENOMIC DNA]</scope>
    <source>
        <strain evidence="3">cv. DM1-3 516 R44</strain>
    </source>
</reference>
<protein>
    <submittedName>
        <fullName evidence="2">Polyprotein protein</fullName>
    </submittedName>
</protein>
<keyword evidence="3" id="KW-1185">Reference proteome</keyword>
<dbReference type="EnsemblPlants" id="PGSC0003DMT400094023">
    <property type="protein sequence ID" value="PGSC0003DMT400094023"/>
    <property type="gene ID" value="PGSC0003DMG400043594"/>
</dbReference>